<dbReference type="EMBL" id="CP094358">
    <property type="protein sequence ID" value="UOB15918.1"/>
    <property type="molecule type" value="Genomic_DNA"/>
</dbReference>
<name>A0A9E6ZNR5_9FLAO</name>
<protein>
    <submittedName>
        <fullName evidence="3">Beta-lactamase family protein</fullName>
    </submittedName>
</protein>
<keyword evidence="1" id="KW-0472">Membrane</keyword>
<keyword evidence="1" id="KW-1133">Transmembrane helix</keyword>
<dbReference type="AlphaFoldDB" id="A0A9E6ZNR5"/>
<feature type="domain" description="Beta-lactamase-related" evidence="2">
    <location>
        <begin position="162"/>
        <end position="424"/>
    </location>
</feature>
<evidence type="ECO:0000313" key="4">
    <source>
        <dbReference type="Proteomes" id="UP000831290"/>
    </source>
</evidence>
<dbReference type="KEGG" id="fbm:MQE35_09215"/>
<dbReference type="RefSeq" id="WP_255841053.1">
    <property type="nucleotide sequence ID" value="NZ_CP094358.1"/>
</dbReference>
<keyword evidence="1" id="KW-0812">Transmembrane</keyword>
<keyword evidence="4" id="KW-1185">Reference proteome</keyword>
<dbReference type="Proteomes" id="UP000831290">
    <property type="component" value="Chromosome"/>
</dbReference>
<dbReference type="PANTHER" id="PTHR43283">
    <property type="entry name" value="BETA-LACTAMASE-RELATED"/>
    <property type="match status" value="1"/>
</dbReference>
<dbReference type="InterPro" id="IPR001466">
    <property type="entry name" value="Beta-lactam-related"/>
</dbReference>
<evidence type="ECO:0000313" key="3">
    <source>
        <dbReference type="EMBL" id="UOB15918.1"/>
    </source>
</evidence>
<evidence type="ECO:0000256" key="1">
    <source>
        <dbReference type="SAM" id="Phobius"/>
    </source>
</evidence>
<feature type="transmembrane region" description="Helical" evidence="1">
    <location>
        <begin position="7"/>
        <end position="23"/>
    </location>
</feature>
<dbReference type="PANTHER" id="PTHR43283:SF7">
    <property type="entry name" value="BETA-LACTAMASE-RELATED DOMAIN-CONTAINING PROTEIN"/>
    <property type="match status" value="1"/>
</dbReference>
<dbReference type="InterPro" id="IPR012338">
    <property type="entry name" value="Beta-lactam/transpept-like"/>
</dbReference>
<dbReference type="Gene3D" id="3.40.710.10">
    <property type="entry name" value="DD-peptidase/beta-lactamase superfamily"/>
    <property type="match status" value="1"/>
</dbReference>
<reference evidence="3" key="1">
    <citation type="submission" date="2022-03" db="EMBL/GenBank/DDBJ databases">
        <title>Description of Abyssus ytuae gen. nov., sp. nov., a novel member of the family Flavobacteriaceae isolated from the sediment of Mariana Trench.</title>
        <authorList>
            <person name="Zhang J."/>
            <person name="Xu X."/>
        </authorList>
    </citation>
    <scope>NUCLEOTIDE SEQUENCE</scope>
    <source>
        <strain evidence="3">MT3330</strain>
    </source>
</reference>
<gene>
    <name evidence="3" type="ORF">MQE35_09215</name>
</gene>
<accession>A0A9E6ZNR5</accession>
<sequence>MKIFKRLLLLVLLLIVVIIYLNYPRLNIISGYSAKMTNSSIFIGNRNLEFTNATDNNFSPVNIAKDEVDTEEKITEASVYGFMKRKAFYREGLGSVLINDDFDIHRDFPKPKRTRVSDTIPFPYGNGEATDSVFSNINYRLLNKVIDSAFDNTGENIKKTRSVLVVYKDHIIAEKYADGFDKNSKLLGWSMTKSWLSTLYGILQCQGEINIENAAPIEEWKNDDRSQITINHLLNMSSGLEWEENYEKISDVTKMLFLEENMSRSQLIKPLSHKPGENFYYSSGTTNLLSGILRKQFKNYQAYIDFPYKNFFDRIGMNSALIETDMSGNFVGSSYGWATTRDWAKFGLLYLHKGNWNGDQVFEESWIKNVTESYPSSNGTYATQFWQNDSSVMPDVPTDVYYADGFQGQRVFIIPSHDMVIVRLGLSNINFNKFLKEVINSVETNK</sequence>
<dbReference type="Pfam" id="PF00144">
    <property type="entry name" value="Beta-lactamase"/>
    <property type="match status" value="1"/>
</dbReference>
<evidence type="ECO:0000259" key="2">
    <source>
        <dbReference type="Pfam" id="PF00144"/>
    </source>
</evidence>
<dbReference type="SUPFAM" id="SSF56601">
    <property type="entry name" value="beta-lactamase/transpeptidase-like"/>
    <property type="match status" value="1"/>
</dbReference>
<proteinExistence type="predicted"/>
<organism evidence="3 4">
    <name type="scientific">Abyssalbus ytuae</name>
    <dbReference type="NCBI Taxonomy" id="2926907"/>
    <lineage>
        <taxon>Bacteria</taxon>
        <taxon>Pseudomonadati</taxon>
        <taxon>Bacteroidota</taxon>
        <taxon>Flavobacteriia</taxon>
        <taxon>Flavobacteriales</taxon>
        <taxon>Flavobacteriaceae</taxon>
        <taxon>Abyssalbus</taxon>
    </lineage>
</organism>
<dbReference type="InterPro" id="IPR050789">
    <property type="entry name" value="Diverse_Enzym_Activities"/>
</dbReference>